<dbReference type="CDD" id="cd00338">
    <property type="entry name" value="Ser_Recombinase"/>
    <property type="match status" value="1"/>
</dbReference>
<dbReference type="GO" id="GO:0003677">
    <property type="term" value="F:DNA binding"/>
    <property type="evidence" value="ECO:0007669"/>
    <property type="project" value="InterPro"/>
</dbReference>
<sequence length="216" mass="23273">MDCAVAYYRTSSQTNVDGDSVPRQRAACAAHAARAGLTIRQEFTDAAVKGADRIDARAGFQAMLAWCAEHDCRTIIVENASRFARDLIVQETGYQVLQQAGYTLVASDDPDAFTASTPTQDLIRQVLGAVAQFEKANLVAKLKAARDRKSAELGRRIEGPLKDATQVAAARRLAPGRSLRAVAEAMAEEGFRTVTGAVLSAAHVSRLLKDTRLANR</sequence>
<dbReference type="SUPFAM" id="SSF53041">
    <property type="entry name" value="Resolvase-like"/>
    <property type="match status" value="1"/>
</dbReference>
<evidence type="ECO:0000313" key="3">
    <source>
        <dbReference type="Proteomes" id="UP000198925"/>
    </source>
</evidence>
<accession>A0A1G7D794</accession>
<dbReference type="Proteomes" id="UP000198925">
    <property type="component" value="Unassembled WGS sequence"/>
</dbReference>
<organism evidence="2 3">
    <name type="scientific">Belnapia rosea</name>
    <dbReference type="NCBI Taxonomy" id="938405"/>
    <lineage>
        <taxon>Bacteria</taxon>
        <taxon>Pseudomonadati</taxon>
        <taxon>Pseudomonadota</taxon>
        <taxon>Alphaproteobacteria</taxon>
        <taxon>Acetobacterales</taxon>
        <taxon>Roseomonadaceae</taxon>
        <taxon>Belnapia</taxon>
    </lineage>
</organism>
<evidence type="ECO:0000313" key="2">
    <source>
        <dbReference type="EMBL" id="SDE47514.1"/>
    </source>
</evidence>
<dbReference type="RefSeq" id="WP_090665239.1">
    <property type="nucleotide sequence ID" value="NZ_FMZX01000041.1"/>
</dbReference>
<keyword evidence="3" id="KW-1185">Reference proteome</keyword>
<dbReference type="GO" id="GO:0000150">
    <property type="term" value="F:DNA strand exchange activity"/>
    <property type="evidence" value="ECO:0007669"/>
    <property type="project" value="InterPro"/>
</dbReference>
<dbReference type="AlphaFoldDB" id="A0A1G7D794"/>
<name>A0A1G7D794_9PROT</name>
<proteinExistence type="predicted"/>
<dbReference type="EMBL" id="FMZX01000041">
    <property type="protein sequence ID" value="SDE47514.1"/>
    <property type="molecule type" value="Genomic_DNA"/>
</dbReference>
<dbReference type="InterPro" id="IPR036162">
    <property type="entry name" value="Resolvase-like_N_sf"/>
</dbReference>
<dbReference type="InterPro" id="IPR006119">
    <property type="entry name" value="Resolv_N"/>
</dbReference>
<evidence type="ECO:0000259" key="1">
    <source>
        <dbReference type="SMART" id="SM00857"/>
    </source>
</evidence>
<dbReference type="Gene3D" id="3.40.50.1390">
    <property type="entry name" value="Resolvase, N-terminal catalytic domain"/>
    <property type="match status" value="1"/>
</dbReference>
<dbReference type="InterPro" id="IPR050639">
    <property type="entry name" value="SSR_resolvase"/>
</dbReference>
<gene>
    <name evidence="2" type="ORF">SAMN04487779_10414</name>
</gene>
<dbReference type="SMART" id="SM00857">
    <property type="entry name" value="Resolvase"/>
    <property type="match status" value="1"/>
</dbReference>
<protein>
    <submittedName>
        <fullName evidence="2">Site-specific DNA recombinase</fullName>
    </submittedName>
</protein>
<feature type="domain" description="Resolvase/invertase-type recombinase catalytic" evidence="1">
    <location>
        <begin position="4"/>
        <end position="156"/>
    </location>
</feature>
<dbReference type="Pfam" id="PF00239">
    <property type="entry name" value="Resolvase"/>
    <property type="match status" value="1"/>
</dbReference>
<dbReference type="PANTHER" id="PTHR30461:SF23">
    <property type="entry name" value="DNA RECOMBINASE-RELATED"/>
    <property type="match status" value="1"/>
</dbReference>
<reference evidence="2 3" key="1">
    <citation type="submission" date="2016-10" db="EMBL/GenBank/DDBJ databases">
        <authorList>
            <person name="de Groot N.N."/>
        </authorList>
    </citation>
    <scope>NUCLEOTIDE SEQUENCE [LARGE SCALE GENOMIC DNA]</scope>
    <source>
        <strain evidence="2 3">CPCC 100156</strain>
    </source>
</reference>
<dbReference type="PANTHER" id="PTHR30461">
    <property type="entry name" value="DNA-INVERTASE FROM LAMBDOID PROPHAGE"/>
    <property type="match status" value="1"/>
</dbReference>